<proteinExistence type="predicted"/>
<reference evidence="1 2" key="1">
    <citation type="journal article" date="2024" name="Appl. Environ. Microbiol.">
        <title>Pontiella agarivorans sp. nov., a novel marine anaerobic bacterium capable of degrading macroalgal polysaccharides and fixing nitrogen.</title>
        <authorList>
            <person name="Liu N."/>
            <person name="Kivenson V."/>
            <person name="Peng X."/>
            <person name="Cui Z."/>
            <person name="Lankiewicz T.S."/>
            <person name="Gosselin K.M."/>
            <person name="English C.J."/>
            <person name="Blair E.M."/>
            <person name="O'Malley M.A."/>
            <person name="Valentine D.L."/>
        </authorList>
    </citation>
    <scope>NUCLEOTIDE SEQUENCE [LARGE SCALE GENOMIC DNA]</scope>
    <source>
        <strain evidence="1 2">NLcol2</strain>
    </source>
</reference>
<sequence>MDGKVGFENLAGFDSVVSGGVGLEGDLVAAGIDPCRGIASFVAKENASFSATVYPVWLAASRSGTSVMIAFCAEVPVGRSNGCDRIVFESAVPDAGVVDAIGRISIDVVDQDKVCCGMGFFVLQFLGPCIARGS</sequence>
<evidence type="ECO:0000313" key="1">
    <source>
        <dbReference type="EMBL" id="MDZ8120230.1"/>
    </source>
</evidence>
<dbReference type="EMBL" id="JARVCO010000012">
    <property type="protein sequence ID" value="MDZ8120230.1"/>
    <property type="molecule type" value="Genomic_DNA"/>
</dbReference>
<dbReference type="Proteomes" id="UP001290861">
    <property type="component" value="Unassembled WGS sequence"/>
</dbReference>
<name>A0ABU5N1B0_9BACT</name>
<dbReference type="RefSeq" id="WP_322610004.1">
    <property type="nucleotide sequence ID" value="NZ_JARVCO010000012.1"/>
</dbReference>
<comment type="caution">
    <text evidence="1">The sequence shown here is derived from an EMBL/GenBank/DDBJ whole genome shotgun (WGS) entry which is preliminary data.</text>
</comment>
<evidence type="ECO:0000313" key="2">
    <source>
        <dbReference type="Proteomes" id="UP001290861"/>
    </source>
</evidence>
<accession>A0ABU5N1B0</accession>
<protein>
    <submittedName>
        <fullName evidence="1">Uncharacterized protein</fullName>
    </submittedName>
</protein>
<keyword evidence="2" id="KW-1185">Reference proteome</keyword>
<gene>
    <name evidence="1" type="ORF">P9H32_16490</name>
</gene>
<organism evidence="1 2">
    <name type="scientific">Pontiella agarivorans</name>
    <dbReference type="NCBI Taxonomy" id="3038953"/>
    <lineage>
        <taxon>Bacteria</taxon>
        <taxon>Pseudomonadati</taxon>
        <taxon>Kiritimatiellota</taxon>
        <taxon>Kiritimatiellia</taxon>
        <taxon>Kiritimatiellales</taxon>
        <taxon>Pontiellaceae</taxon>
        <taxon>Pontiella</taxon>
    </lineage>
</organism>